<dbReference type="InterPro" id="IPR023210">
    <property type="entry name" value="NADP_OxRdtase_dom"/>
</dbReference>
<dbReference type="GO" id="GO:0016491">
    <property type="term" value="F:oxidoreductase activity"/>
    <property type="evidence" value="ECO:0007669"/>
    <property type="project" value="InterPro"/>
</dbReference>
<dbReference type="SUPFAM" id="SSF51430">
    <property type="entry name" value="NAD(P)-linked oxidoreductase"/>
    <property type="match status" value="1"/>
</dbReference>
<dbReference type="InterPro" id="IPR036812">
    <property type="entry name" value="NAD(P)_OxRdtase_dom_sf"/>
</dbReference>
<dbReference type="AlphaFoldDB" id="A0A7R9I2E6"/>
<feature type="domain" description="NADP-dependent oxidoreductase" evidence="2">
    <location>
        <begin position="56"/>
        <end position="94"/>
    </location>
</feature>
<name>A0A7R9I2E6_9NEOP</name>
<proteinExistence type="predicted"/>
<gene>
    <name evidence="3" type="ORF">TBIB3V08_LOCUS7436</name>
</gene>
<feature type="region of interest" description="Disordered" evidence="1">
    <location>
        <begin position="1"/>
        <end position="25"/>
    </location>
</feature>
<dbReference type="EMBL" id="OD567068">
    <property type="protein sequence ID" value="CAD7445074.1"/>
    <property type="molecule type" value="Genomic_DNA"/>
</dbReference>
<dbReference type="Pfam" id="PF00248">
    <property type="entry name" value="Aldo_ket_red"/>
    <property type="match status" value="1"/>
</dbReference>
<protein>
    <recommendedName>
        <fullName evidence="2">NADP-dependent oxidoreductase domain-containing protein</fullName>
    </recommendedName>
</protein>
<organism evidence="3">
    <name type="scientific">Timema bartmani</name>
    <dbReference type="NCBI Taxonomy" id="61472"/>
    <lineage>
        <taxon>Eukaryota</taxon>
        <taxon>Metazoa</taxon>
        <taxon>Ecdysozoa</taxon>
        <taxon>Arthropoda</taxon>
        <taxon>Hexapoda</taxon>
        <taxon>Insecta</taxon>
        <taxon>Pterygota</taxon>
        <taxon>Neoptera</taxon>
        <taxon>Polyneoptera</taxon>
        <taxon>Phasmatodea</taxon>
        <taxon>Timematodea</taxon>
        <taxon>Timematoidea</taxon>
        <taxon>Timematidae</taxon>
        <taxon>Timema</taxon>
    </lineage>
</organism>
<dbReference type="PROSITE" id="PS00798">
    <property type="entry name" value="ALDOKETO_REDUCTASE_1"/>
    <property type="match status" value="1"/>
</dbReference>
<evidence type="ECO:0000259" key="2">
    <source>
        <dbReference type="Pfam" id="PF00248"/>
    </source>
</evidence>
<dbReference type="Gene3D" id="3.20.20.100">
    <property type="entry name" value="NADP-dependent oxidoreductase domain"/>
    <property type="match status" value="1"/>
</dbReference>
<reference evidence="3" key="1">
    <citation type="submission" date="2020-11" db="EMBL/GenBank/DDBJ databases">
        <authorList>
            <person name="Tran Van P."/>
        </authorList>
    </citation>
    <scope>NUCLEOTIDE SEQUENCE</scope>
</reference>
<evidence type="ECO:0000256" key="1">
    <source>
        <dbReference type="SAM" id="MobiDB-lite"/>
    </source>
</evidence>
<evidence type="ECO:0000313" key="3">
    <source>
        <dbReference type="EMBL" id="CAD7445074.1"/>
    </source>
</evidence>
<dbReference type="InterPro" id="IPR018170">
    <property type="entry name" value="Aldo/ket_reductase_CS"/>
</dbReference>
<sequence length="94" mass="10113">MELSSCPACKTNSTTNLSRDVCTSPPPTNGALTPIQLVLEAAGQSQPSQGLRDLALNTTSIESTIDAALKAGYRHFDTAYFYRNEAEMGKAFKK</sequence>
<accession>A0A7R9I2E6</accession>